<feature type="transmembrane region" description="Helical" evidence="6">
    <location>
        <begin position="365"/>
        <end position="389"/>
    </location>
</feature>
<feature type="transmembrane region" description="Helical" evidence="6">
    <location>
        <begin position="269"/>
        <end position="291"/>
    </location>
</feature>
<keyword evidence="5 6" id="KW-0472">Membrane</keyword>
<feature type="transmembrane region" description="Helical" evidence="6">
    <location>
        <begin position="326"/>
        <end position="344"/>
    </location>
</feature>
<comment type="subcellular location">
    <subcellularLocation>
        <location evidence="6">Cell membrane</location>
        <topology evidence="6">Multi-pass membrane protein</topology>
    </subcellularLocation>
    <subcellularLocation>
        <location evidence="1">Membrane</location>
        <topology evidence="1">Multi-pass membrane protein</topology>
    </subcellularLocation>
</comment>
<evidence type="ECO:0000256" key="4">
    <source>
        <dbReference type="ARBA" id="ARBA00022989"/>
    </source>
</evidence>
<dbReference type="PANTHER" id="PTHR12385:SF4">
    <property type="entry name" value="PROTEIN PNS1"/>
    <property type="match status" value="1"/>
</dbReference>
<protein>
    <recommendedName>
        <fullName evidence="6">Choline transporter-like protein</fullName>
    </recommendedName>
</protein>
<evidence type="ECO:0000256" key="1">
    <source>
        <dbReference type="ARBA" id="ARBA00004141"/>
    </source>
</evidence>
<evidence type="ECO:0000313" key="8">
    <source>
        <dbReference type="EMBL" id="KAK3250349.1"/>
    </source>
</evidence>
<keyword evidence="9" id="KW-1185">Reference proteome</keyword>
<evidence type="ECO:0000256" key="5">
    <source>
        <dbReference type="ARBA" id="ARBA00023136"/>
    </source>
</evidence>
<dbReference type="EMBL" id="LGRX02026769">
    <property type="protein sequence ID" value="KAK3250349.1"/>
    <property type="molecule type" value="Genomic_DNA"/>
</dbReference>
<dbReference type="GO" id="GO:0022857">
    <property type="term" value="F:transmembrane transporter activity"/>
    <property type="evidence" value="ECO:0007669"/>
    <property type="project" value="UniProtKB-UniRule"/>
</dbReference>
<feature type="compositionally biased region" description="Polar residues" evidence="7">
    <location>
        <begin position="692"/>
        <end position="701"/>
    </location>
</feature>
<feature type="transmembrane region" description="Helical" evidence="6">
    <location>
        <begin position="539"/>
        <end position="561"/>
    </location>
</feature>
<dbReference type="Proteomes" id="UP001190700">
    <property type="component" value="Unassembled WGS sequence"/>
</dbReference>
<proteinExistence type="inferred from homology"/>
<dbReference type="GO" id="GO:0005886">
    <property type="term" value="C:plasma membrane"/>
    <property type="evidence" value="ECO:0007669"/>
    <property type="project" value="UniProtKB-SubCell"/>
</dbReference>
<feature type="compositionally biased region" description="Basic and acidic residues" evidence="7">
    <location>
        <begin position="672"/>
        <end position="688"/>
    </location>
</feature>
<name>A0AAE0C9G4_9CHLO</name>
<feature type="compositionally biased region" description="Pro residues" evidence="7">
    <location>
        <begin position="130"/>
        <end position="156"/>
    </location>
</feature>
<sequence>MTSSCRGGSECPAQWALLTASEGALRAFEGAKDSYALACSRCLVECQCPEQDPDCACVNTCTINANEEGCKIRSSTGLESCTTVRPPPANLSTRVLASFRLHTLKNVQSCLEFQRTPRRPVCPRTTSSNPSPPPLPGNPKPPIPPPPCPSPVPSPPLVNETQEDALVLTDCHYVNSYACKQEGILDQSCGEPQCFYKIKDSDLCRPPSDYKETCAGYSDYDSCLMLVLELSNAQGARWMGDTRYQDWYHTPCSEYEETIYYQVMEGNVVMVYCEVVAVCFGFTALITIFALRKPFAFLLAIHNLFQLMMFMAIIMAAVSGGYGWCFVWFFVLGFHFLYYLGIRFKLGEANLMMEVSVMLMKRTKVLLVFMFMELLLKCTFFMAWVYTYITANGRLAGGIGDCLLFLLFLFWCQLSSYVSFTTVAGSTATWYFGQTPPHPVKRALRRALTTSFGSVVMGATQLTFVKALRILTGALRTSMGIFSQLIGGYFFVMDYLFSLCNIYAFAQIAVYGTSFYESAKNASRMIAESGIRGMMMDDLLIGTSLVGAVLMGVVCVGAGFILAEYEINGSLKDSFNKEAVIYTPCFFIGAFGCGIAVLNLVEAISVTIYTCFAEEPHHLEKVDKEFYLDMVDAWYNAQNESSSDEDEEELQKKKGEEEEVTSSEEEEDEEPAKDSETKSSKNKSKEYAAKSPDSSMSKPEA</sequence>
<evidence type="ECO:0000313" key="9">
    <source>
        <dbReference type="Proteomes" id="UP001190700"/>
    </source>
</evidence>
<organism evidence="8 9">
    <name type="scientific">Cymbomonas tetramitiformis</name>
    <dbReference type="NCBI Taxonomy" id="36881"/>
    <lineage>
        <taxon>Eukaryota</taxon>
        <taxon>Viridiplantae</taxon>
        <taxon>Chlorophyta</taxon>
        <taxon>Pyramimonadophyceae</taxon>
        <taxon>Pyramimonadales</taxon>
        <taxon>Pyramimonadaceae</taxon>
        <taxon>Cymbomonas</taxon>
    </lineage>
</organism>
<comment type="caution">
    <text evidence="8">The sequence shown here is derived from an EMBL/GenBank/DDBJ whole genome shotgun (WGS) entry which is preliminary data.</text>
</comment>
<reference evidence="8 9" key="1">
    <citation type="journal article" date="2015" name="Genome Biol. Evol.">
        <title>Comparative Genomics of a Bacterivorous Green Alga Reveals Evolutionary Causalities and Consequences of Phago-Mixotrophic Mode of Nutrition.</title>
        <authorList>
            <person name="Burns J.A."/>
            <person name="Paasch A."/>
            <person name="Narechania A."/>
            <person name="Kim E."/>
        </authorList>
    </citation>
    <scope>NUCLEOTIDE SEQUENCE [LARGE SCALE GENOMIC DNA]</scope>
    <source>
        <strain evidence="8 9">PLY_AMNH</strain>
    </source>
</reference>
<dbReference type="PANTHER" id="PTHR12385">
    <property type="entry name" value="CHOLINE TRANSPORTER-LIKE (SLC FAMILY 44)"/>
    <property type="match status" value="1"/>
</dbReference>
<feature type="compositionally biased region" description="Acidic residues" evidence="7">
    <location>
        <begin position="657"/>
        <end position="671"/>
    </location>
</feature>
<dbReference type="InterPro" id="IPR007603">
    <property type="entry name" value="Choline_transptr-like"/>
</dbReference>
<evidence type="ECO:0000256" key="3">
    <source>
        <dbReference type="ARBA" id="ARBA00022692"/>
    </source>
</evidence>
<keyword evidence="3 6" id="KW-0812">Transmembrane</keyword>
<feature type="transmembrane region" description="Helical" evidence="6">
    <location>
        <begin position="298"/>
        <end position="320"/>
    </location>
</feature>
<dbReference type="AlphaFoldDB" id="A0AAE0C9G4"/>
<comment type="similarity">
    <text evidence="2 6">Belongs to the CTL (choline transporter-like) family.</text>
</comment>
<keyword evidence="4 6" id="KW-1133">Transmembrane helix</keyword>
<dbReference type="Pfam" id="PF04515">
    <property type="entry name" value="Choline_transpo"/>
    <property type="match status" value="1"/>
</dbReference>
<accession>A0AAE0C9G4</accession>
<evidence type="ECO:0000256" key="6">
    <source>
        <dbReference type="RuleBase" id="RU368066"/>
    </source>
</evidence>
<gene>
    <name evidence="8" type="ORF">CYMTET_40268</name>
</gene>
<evidence type="ECO:0000256" key="7">
    <source>
        <dbReference type="SAM" id="MobiDB-lite"/>
    </source>
</evidence>
<evidence type="ECO:0000256" key="2">
    <source>
        <dbReference type="ARBA" id="ARBA00007168"/>
    </source>
</evidence>
<feature type="region of interest" description="Disordered" evidence="7">
    <location>
        <begin position="638"/>
        <end position="701"/>
    </location>
</feature>
<feature type="transmembrane region" description="Helical" evidence="6">
    <location>
        <begin position="581"/>
        <end position="601"/>
    </location>
</feature>
<comment type="function">
    <text evidence="6">Choline transporter.</text>
</comment>
<feature type="transmembrane region" description="Helical" evidence="6">
    <location>
        <begin position="395"/>
        <end position="412"/>
    </location>
</feature>
<feature type="transmembrane region" description="Helical" evidence="6">
    <location>
        <begin position="496"/>
        <end position="518"/>
    </location>
</feature>
<feature type="region of interest" description="Disordered" evidence="7">
    <location>
        <begin position="118"/>
        <end position="156"/>
    </location>
</feature>